<dbReference type="InterPro" id="IPR029063">
    <property type="entry name" value="SAM-dependent_MTases_sf"/>
</dbReference>
<sequence length="419" mass="46452">MRVRLKLAHFSTIDIHSSWISPLTFHLHPSTIRIMNVRLASFLSLIVAIAVSLPFSSGSTSLFQVPTSILLGFLLGLLVAETPVASPLQELWGLSSRHPDKVGLDIVHSEGTASSKAAKAGLDQKVLYGLQHAFLNLELTGWWFNMGLWDQGRGMRFQDACKALVRKVTSDLDINEESHILDVGFGCGDQDVYMAQLYQPAQITGITIEPIQHHVAQELIKRTELPGTRVQLHVADASFLPQFLKETPSVFEQQPLSKATPGKSHFTHVVSIDSAYHYNTRASFLKNAAQVLEPNTGRLAMADMILAKPAPTSSFGRGIFNAVFGALEVPVVNIKTMDEYKQDLVEAGFVDIEIECIEDRVFSGLATFIQDQTGRLGGMVKPGVQWNFWGLYKGLSWLDRSKWLHFVVVKARNGPRHQP</sequence>
<dbReference type="Pfam" id="PF08241">
    <property type="entry name" value="Methyltransf_11"/>
    <property type="match status" value="1"/>
</dbReference>
<comment type="catalytic activity">
    <reaction evidence="7">
        <text>N-methylethanolamine phosphate + S-adenosyl-L-methionine = N,N-dimethylethanolamine phosphate + S-adenosyl-L-homocysteine + H(+)</text>
        <dbReference type="Rhea" id="RHEA:25321"/>
        <dbReference type="ChEBI" id="CHEBI:15378"/>
        <dbReference type="ChEBI" id="CHEBI:57781"/>
        <dbReference type="ChEBI" id="CHEBI:57856"/>
        <dbReference type="ChEBI" id="CHEBI:58641"/>
        <dbReference type="ChEBI" id="CHEBI:59789"/>
        <dbReference type="EC" id="2.1.1.103"/>
    </reaction>
    <physiologicalReaction direction="left-to-right" evidence="7">
        <dbReference type="Rhea" id="RHEA:25322"/>
    </physiologicalReaction>
</comment>
<comment type="pathway">
    <text evidence="2">Lipid metabolism.</text>
</comment>
<evidence type="ECO:0000313" key="10">
    <source>
        <dbReference type="EMBL" id="KAG9320059.1"/>
    </source>
</evidence>
<evidence type="ECO:0000256" key="4">
    <source>
        <dbReference type="ARBA" id="ARBA00022679"/>
    </source>
</evidence>
<dbReference type="CDD" id="cd02440">
    <property type="entry name" value="AdoMet_MTases"/>
    <property type="match status" value="1"/>
</dbReference>
<keyword evidence="8" id="KW-0812">Transmembrane</keyword>
<evidence type="ECO:0000256" key="2">
    <source>
        <dbReference type="ARBA" id="ARBA00005189"/>
    </source>
</evidence>
<organism evidence="10 11">
    <name type="scientific">Mortierella alpina</name>
    <name type="common">Oleaginous fungus</name>
    <name type="synonym">Mortierella renispora</name>
    <dbReference type="NCBI Taxonomy" id="64518"/>
    <lineage>
        <taxon>Eukaryota</taxon>
        <taxon>Fungi</taxon>
        <taxon>Fungi incertae sedis</taxon>
        <taxon>Mucoromycota</taxon>
        <taxon>Mortierellomycotina</taxon>
        <taxon>Mortierellomycetes</taxon>
        <taxon>Mortierellales</taxon>
        <taxon>Mortierellaceae</taxon>
        <taxon>Mortierella</taxon>
    </lineage>
</organism>
<accession>A0A9P7ZXJ6</accession>
<comment type="pathway">
    <text evidence="1">Phospholipid metabolism; phosphatidylcholine biosynthesis.</text>
</comment>
<evidence type="ECO:0000256" key="6">
    <source>
        <dbReference type="ARBA" id="ARBA00047619"/>
    </source>
</evidence>
<keyword evidence="8" id="KW-1133">Transmembrane helix</keyword>
<dbReference type="GO" id="GO:0032259">
    <property type="term" value="P:methylation"/>
    <property type="evidence" value="ECO:0007669"/>
    <property type="project" value="UniProtKB-KW"/>
</dbReference>
<dbReference type="SUPFAM" id="SSF53335">
    <property type="entry name" value="S-adenosyl-L-methionine-dependent methyltransferases"/>
    <property type="match status" value="1"/>
</dbReference>
<dbReference type="InterPro" id="IPR013216">
    <property type="entry name" value="Methyltransf_11"/>
</dbReference>
<keyword evidence="4" id="KW-0808">Transferase</keyword>
<gene>
    <name evidence="10" type="ORF">KVV02_007292</name>
</gene>
<keyword evidence="3" id="KW-0489">Methyltransferase</keyword>
<proteinExistence type="predicted"/>
<comment type="catalytic activity">
    <reaction evidence="6">
        <text>N,N-dimethylethanolamine phosphate + S-adenosyl-L-methionine = phosphocholine + S-adenosyl-L-homocysteine + H(+)</text>
        <dbReference type="Rhea" id="RHEA:25325"/>
        <dbReference type="ChEBI" id="CHEBI:15378"/>
        <dbReference type="ChEBI" id="CHEBI:57856"/>
        <dbReference type="ChEBI" id="CHEBI:58641"/>
        <dbReference type="ChEBI" id="CHEBI:59789"/>
        <dbReference type="ChEBI" id="CHEBI:295975"/>
        <dbReference type="EC" id="2.1.1.103"/>
    </reaction>
    <physiologicalReaction direction="left-to-right" evidence="6">
        <dbReference type="Rhea" id="RHEA:25326"/>
    </physiologicalReaction>
</comment>
<feature type="transmembrane region" description="Helical" evidence="8">
    <location>
        <begin position="37"/>
        <end position="55"/>
    </location>
</feature>
<feature type="domain" description="Methyltransferase type 11" evidence="9">
    <location>
        <begin position="181"/>
        <end position="295"/>
    </location>
</feature>
<evidence type="ECO:0000256" key="5">
    <source>
        <dbReference type="ARBA" id="ARBA00035674"/>
    </source>
</evidence>
<dbReference type="GO" id="GO:0000234">
    <property type="term" value="F:phosphoethanolamine N-methyltransferase activity"/>
    <property type="evidence" value="ECO:0007669"/>
    <property type="project" value="UniProtKB-EC"/>
</dbReference>
<evidence type="ECO:0000256" key="8">
    <source>
        <dbReference type="SAM" id="Phobius"/>
    </source>
</evidence>
<dbReference type="PANTHER" id="PTHR44307:SF2">
    <property type="entry name" value="PHOSPHOETHANOLAMINE METHYLTRANSFERASE ISOFORM X1"/>
    <property type="match status" value="1"/>
</dbReference>
<dbReference type="Proteomes" id="UP000717515">
    <property type="component" value="Unassembled WGS sequence"/>
</dbReference>
<evidence type="ECO:0000256" key="7">
    <source>
        <dbReference type="ARBA" id="ARBA00047841"/>
    </source>
</evidence>
<evidence type="ECO:0000256" key="3">
    <source>
        <dbReference type="ARBA" id="ARBA00022603"/>
    </source>
</evidence>
<dbReference type="AlphaFoldDB" id="A0A9P7ZXJ6"/>
<dbReference type="EMBL" id="JAIFTL010000335">
    <property type="protein sequence ID" value="KAG9320059.1"/>
    <property type="molecule type" value="Genomic_DNA"/>
</dbReference>
<dbReference type="PANTHER" id="PTHR44307">
    <property type="entry name" value="PHOSPHOETHANOLAMINE METHYLTRANSFERASE"/>
    <property type="match status" value="1"/>
</dbReference>
<evidence type="ECO:0000256" key="1">
    <source>
        <dbReference type="ARBA" id="ARBA00004969"/>
    </source>
</evidence>
<comment type="caution">
    <text evidence="10">The sequence shown here is derived from an EMBL/GenBank/DDBJ whole genome shotgun (WGS) entry which is preliminary data.</text>
</comment>
<evidence type="ECO:0000259" key="9">
    <source>
        <dbReference type="Pfam" id="PF08241"/>
    </source>
</evidence>
<dbReference type="EC" id="2.1.1.103" evidence="5"/>
<name>A0A9P7ZXJ6_MORAP</name>
<keyword evidence="8" id="KW-0472">Membrane</keyword>
<dbReference type="Gene3D" id="3.40.50.150">
    <property type="entry name" value="Vaccinia Virus protein VP39"/>
    <property type="match status" value="1"/>
</dbReference>
<reference evidence="10" key="1">
    <citation type="submission" date="2021-07" db="EMBL/GenBank/DDBJ databases">
        <title>Draft genome of Mortierella alpina, strain LL118, isolated from an aspen leaf litter sample.</title>
        <authorList>
            <person name="Yang S."/>
            <person name="Vinatzer B.A."/>
        </authorList>
    </citation>
    <scope>NUCLEOTIDE SEQUENCE</scope>
    <source>
        <strain evidence="10">LL118</strain>
    </source>
</reference>
<protein>
    <recommendedName>
        <fullName evidence="5">phosphoethanolamine N-methyltransferase</fullName>
        <ecNumber evidence="5">2.1.1.103</ecNumber>
    </recommendedName>
</protein>
<evidence type="ECO:0000313" key="11">
    <source>
        <dbReference type="Proteomes" id="UP000717515"/>
    </source>
</evidence>